<reference evidence="9 10" key="1">
    <citation type="submission" date="2024-04" db="EMBL/GenBank/DDBJ databases">
        <title>Polymorphospora sp. isolated from Baiyangdian Lake in Xiong'an New Area.</title>
        <authorList>
            <person name="Zhang X."/>
            <person name="Liu J."/>
        </authorList>
    </citation>
    <scope>NUCLEOTIDE SEQUENCE [LARGE SCALE GENOMIC DNA]</scope>
    <source>
        <strain evidence="9 10">2-325</strain>
    </source>
</reference>
<evidence type="ECO:0000256" key="3">
    <source>
        <dbReference type="ARBA" id="ARBA00022692"/>
    </source>
</evidence>
<feature type="transmembrane region" description="Helical" evidence="7">
    <location>
        <begin position="328"/>
        <end position="349"/>
    </location>
</feature>
<keyword evidence="4 7" id="KW-1133">Transmembrane helix</keyword>
<dbReference type="SUPFAM" id="SSF103473">
    <property type="entry name" value="MFS general substrate transporter"/>
    <property type="match status" value="1"/>
</dbReference>
<feature type="transmembrane region" description="Helical" evidence="7">
    <location>
        <begin position="108"/>
        <end position="127"/>
    </location>
</feature>
<dbReference type="Gene3D" id="1.20.1250.20">
    <property type="entry name" value="MFS general substrate transporter like domains"/>
    <property type="match status" value="1"/>
</dbReference>
<feature type="transmembrane region" description="Helical" evidence="7">
    <location>
        <begin position="148"/>
        <end position="167"/>
    </location>
</feature>
<feature type="compositionally biased region" description="Basic and acidic residues" evidence="6">
    <location>
        <begin position="458"/>
        <end position="472"/>
    </location>
</feature>
<dbReference type="PROSITE" id="PS50850">
    <property type="entry name" value="MFS"/>
    <property type="match status" value="1"/>
</dbReference>
<dbReference type="RefSeq" id="WP_375734807.1">
    <property type="nucleotide sequence ID" value="NZ_JBCGDC010000043.1"/>
</dbReference>
<evidence type="ECO:0000256" key="2">
    <source>
        <dbReference type="ARBA" id="ARBA00022475"/>
    </source>
</evidence>
<dbReference type="Pfam" id="PF07690">
    <property type="entry name" value="MFS_1"/>
    <property type="match status" value="1"/>
</dbReference>
<proteinExistence type="predicted"/>
<keyword evidence="10" id="KW-1185">Reference proteome</keyword>
<evidence type="ECO:0000256" key="7">
    <source>
        <dbReference type="SAM" id="Phobius"/>
    </source>
</evidence>
<evidence type="ECO:0000313" key="9">
    <source>
        <dbReference type="EMBL" id="MFB6394761.1"/>
    </source>
</evidence>
<comment type="caution">
    <text evidence="9">The sequence shown here is derived from an EMBL/GenBank/DDBJ whole genome shotgun (WGS) entry which is preliminary data.</text>
</comment>
<feature type="region of interest" description="Disordered" evidence="6">
    <location>
        <begin position="421"/>
        <end position="472"/>
    </location>
</feature>
<feature type="transmembrane region" description="Helical" evidence="7">
    <location>
        <begin position="276"/>
        <end position="294"/>
    </location>
</feature>
<accession>A0ABV5CRY6</accession>
<keyword evidence="5 7" id="KW-0472">Membrane</keyword>
<evidence type="ECO:0000313" key="10">
    <source>
        <dbReference type="Proteomes" id="UP001582793"/>
    </source>
</evidence>
<feature type="domain" description="Major facilitator superfamily (MFS) profile" evidence="8">
    <location>
        <begin position="16"/>
        <end position="420"/>
    </location>
</feature>
<feature type="transmembrane region" description="Helical" evidence="7">
    <location>
        <begin position="392"/>
        <end position="415"/>
    </location>
</feature>
<dbReference type="Proteomes" id="UP001582793">
    <property type="component" value="Unassembled WGS sequence"/>
</dbReference>
<feature type="transmembrane region" description="Helical" evidence="7">
    <location>
        <begin position="361"/>
        <end position="386"/>
    </location>
</feature>
<dbReference type="InterPro" id="IPR036259">
    <property type="entry name" value="MFS_trans_sf"/>
</dbReference>
<gene>
    <name evidence="9" type="ORF">AAFH96_16840</name>
</gene>
<feature type="transmembrane region" description="Helical" evidence="7">
    <location>
        <begin position="225"/>
        <end position="245"/>
    </location>
</feature>
<feature type="transmembrane region" description="Helical" evidence="7">
    <location>
        <begin position="306"/>
        <end position="322"/>
    </location>
</feature>
<dbReference type="InterPro" id="IPR020846">
    <property type="entry name" value="MFS_dom"/>
</dbReference>
<feature type="transmembrane region" description="Helical" evidence="7">
    <location>
        <begin position="82"/>
        <end position="102"/>
    </location>
</feature>
<feature type="transmembrane region" description="Helical" evidence="7">
    <location>
        <begin position="21"/>
        <end position="43"/>
    </location>
</feature>
<keyword evidence="3 7" id="KW-0812">Transmembrane</keyword>
<feature type="transmembrane region" description="Helical" evidence="7">
    <location>
        <begin position="173"/>
        <end position="190"/>
    </location>
</feature>
<organism evidence="9 10">
    <name type="scientific">Polymorphospora lycopeni</name>
    <dbReference type="NCBI Taxonomy" id="3140240"/>
    <lineage>
        <taxon>Bacteria</taxon>
        <taxon>Bacillati</taxon>
        <taxon>Actinomycetota</taxon>
        <taxon>Actinomycetes</taxon>
        <taxon>Micromonosporales</taxon>
        <taxon>Micromonosporaceae</taxon>
        <taxon>Polymorphospora</taxon>
    </lineage>
</organism>
<dbReference type="CDD" id="cd06173">
    <property type="entry name" value="MFS_MefA_like"/>
    <property type="match status" value="1"/>
</dbReference>
<evidence type="ECO:0000256" key="1">
    <source>
        <dbReference type="ARBA" id="ARBA00004651"/>
    </source>
</evidence>
<dbReference type="InterPro" id="IPR011701">
    <property type="entry name" value="MFS"/>
</dbReference>
<evidence type="ECO:0000259" key="8">
    <source>
        <dbReference type="PROSITE" id="PS50850"/>
    </source>
</evidence>
<dbReference type="PANTHER" id="PTHR23513">
    <property type="entry name" value="INTEGRAL MEMBRANE EFFLUX PROTEIN-RELATED"/>
    <property type="match status" value="1"/>
</dbReference>
<dbReference type="EMBL" id="JBCGDC010000043">
    <property type="protein sequence ID" value="MFB6394761.1"/>
    <property type="molecule type" value="Genomic_DNA"/>
</dbReference>
<feature type="transmembrane region" description="Helical" evidence="7">
    <location>
        <begin position="49"/>
        <end position="70"/>
    </location>
</feature>
<evidence type="ECO:0000256" key="6">
    <source>
        <dbReference type="SAM" id="MobiDB-lite"/>
    </source>
</evidence>
<dbReference type="PANTHER" id="PTHR23513:SF18">
    <property type="entry name" value="INTEGRAL MEMBRANE PROTEIN"/>
    <property type="match status" value="1"/>
</dbReference>
<sequence length="472" mass="48934">MRVSGSANGASRAMRHFRFLAVGNAVSSYGSYLNMVALNLFAYHLTGSALQTGLFMALRLGASFLTGLLAGSAVSRLDRKRVMVTADSTQAVAMVVLVLAPVATQSTLLYAIATITGICGTLSSVALRSSIPEIVGADRRVRANALLVTGRSLAMVAGFASAGLVIATLGYTAAFIINALTFAFAALNLARLPISTRRIAAAPAADGPAGEAGAKRESLLGAQLTALRFLKAAPILLAMIGLRAIDGFGSASHNVGLPVLSSSIDPGTPAAFMSQFWTVWAIGSILAQRAVAWWSKRSERSINERAFAIGAIVMSLAFILAFTTPPLIFGILVALLAGVADGFTEIAYTSRLQTAPDEQRGYVFGFSAMAENFGFGGGMVLCAALMERMSPLAVVAIFHGLAIVLALAFLAVLVLRRRGRGTAGPTDTGEPARTGDPVPEPAGGVPEVVNRPTGPTSERGEADMAERSEAGT</sequence>
<protein>
    <submittedName>
        <fullName evidence="9">MFS transporter</fullName>
    </submittedName>
</protein>
<evidence type="ECO:0000256" key="5">
    <source>
        <dbReference type="ARBA" id="ARBA00023136"/>
    </source>
</evidence>
<keyword evidence="2" id="KW-1003">Cell membrane</keyword>
<comment type="subcellular location">
    <subcellularLocation>
        <location evidence="1">Cell membrane</location>
        <topology evidence="1">Multi-pass membrane protein</topology>
    </subcellularLocation>
</comment>
<name>A0ABV5CRY6_9ACTN</name>
<evidence type="ECO:0000256" key="4">
    <source>
        <dbReference type="ARBA" id="ARBA00022989"/>
    </source>
</evidence>